<evidence type="ECO:0000313" key="2">
    <source>
        <dbReference type="Proteomes" id="UP001156102"/>
    </source>
</evidence>
<proteinExistence type="predicted"/>
<dbReference type="Proteomes" id="UP001156102">
    <property type="component" value="Unassembled WGS sequence"/>
</dbReference>
<evidence type="ECO:0000313" key="1">
    <source>
        <dbReference type="EMBL" id="MCP8968707.1"/>
    </source>
</evidence>
<reference evidence="1" key="1">
    <citation type="submission" date="2022-07" db="EMBL/GenBank/DDBJ databases">
        <authorList>
            <person name="Li W.-J."/>
            <person name="Deng Q.-Q."/>
        </authorList>
    </citation>
    <scope>NUCLEOTIDE SEQUENCE</scope>
    <source>
        <strain evidence="1">SYSU M60031</strain>
    </source>
</reference>
<name>A0AA41X4S8_9BACI</name>
<dbReference type="AlphaFoldDB" id="A0AA41X4S8"/>
<dbReference type="EMBL" id="JANCLT010000004">
    <property type="protein sequence ID" value="MCP8968707.1"/>
    <property type="molecule type" value="Genomic_DNA"/>
</dbReference>
<comment type="caution">
    <text evidence="1">The sequence shown here is derived from an EMBL/GenBank/DDBJ whole genome shotgun (WGS) entry which is preliminary data.</text>
</comment>
<protein>
    <submittedName>
        <fullName evidence="1">Uncharacterized protein</fullName>
    </submittedName>
</protein>
<dbReference type="RefSeq" id="WP_254758626.1">
    <property type="nucleotide sequence ID" value="NZ_JANCLT010000004.1"/>
</dbReference>
<sequence>MRIKEYKGYELVKAQSNTSEDYFNRSEVTYIADGEERTLHVLYIRFFEEQLAEFTPFAADPVLEAAGEPVTFKEIVALACLLKDPALQKRKRLYFNTKEELGAFFDGQTIQAVQQVVAQVKQNGSAEYASALS</sequence>
<keyword evidence="2" id="KW-1185">Reference proteome</keyword>
<organism evidence="1 2">
    <name type="scientific">Ectobacillus ponti</name>
    <dbReference type="NCBI Taxonomy" id="2961894"/>
    <lineage>
        <taxon>Bacteria</taxon>
        <taxon>Bacillati</taxon>
        <taxon>Bacillota</taxon>
        <taxon>Bacilli</taxon>
        <taxon>Bacillales</taxon>
        <taxon>Bacillaceae</taxon>
        <taxon>Ectobacillus</taxon>
    </lineage>
</organism>
<accession>A0AA41X4S8</accession>
<gene>
    <name evidence="1" type="ORF">NK662_09170</name>
</gene>